<organism evidence="2 3">
    <name type="scientific">Pieris brassicae</name>
    <name type="common">White butterfly</name>
    <name type="synonym">Large white butterfly</name>
    <dbReference type="NCBI Taxonomy" id="7116"/>
    <lineage>
        <taxon>Eukaryota</taxon>
        <taxon>Metazoa</taxon>
        <taxon>Ecdysozoa</taxon>
        <taxon>Arthropoda</taxon>
        <taxon>Hexapoda</taxon>
        <taxon>Insecta</taxon>
        <taxon>Pterygota</taxon>
        <taxon>Neoptera</taxon>
        <taxon>Endopterygota</taxon>
        <taxon>Lepidoptera</taxon>
        <taxon>Glossata</taxon>
        <taxon>Ditrysia</taxon>
        <taxon>Papilionoidea</taxon>
        <taxon>Pieridae</taxon>
        <taxon>Pierinae</taxon>
        <taxon>Pieris</taxon>
    </lineage>
</organism>
<dbReference type="AlphaFoldDB" id="A0A9P0TFN2"/>
<gene>
    <name evidence="2" type="ORF">PIBRA_LOCUS5205</name>
</gene>
<sequence>MGSLKTSHANLEDLYASDGTGPPIVPTTLSMKRVKFLVNSLRFDGGTTQQARGGTLDKAAPIRDVLDMLTQNCLLPYSIGENVVIDEMMVGFRGKCPFRRYIIVSLS</sequence>
<evidence type="ECO:0000259" key="1">
    <source>
        <dbReference type="Pfam" id="PF13843"/>
    </source>
</evidence>
<protein>
    <recommendedName>
        <fullName evidence="1">PiggyBac transposable element-derived protein domain-containing protein</fullName>
    </recommendedName>
</protein>
<dbReference type="PANTHER" id="PTHR46599">
    <property type="entry name" value="PIGGYBAC TRANSPOSABLE ELEMENT-DERIVED PROTEIN 4"/>
    <property type="match status" value="1"/>
</dbReference>
<dbReference type="Pfam" id="PF13843">
    <property type="entry name" value="DDE_Tnp_1_7"/>
    <property type="match status" value="1"/>
</dbReference>
<dbReference type="InterPro" id="IPR029526">
    <property type="entry name" value="PGBD"/>
</dbReference>
<evidence type="ECO:0000313" key="2">
    <source>
        <dbReference type="EMBL" id="CAH4028306.1"/>
    </source>
</evidence>
<evidence type="ECO:0000313" key="3">
    <source>
        <dbReference type="Proteomes" id="UP001152562"/>
    </source>
</evidence>
<keyword evidence="3" id="KW-1185">Reference proteome</keyword>
<reference evidence="2" key="1">
    <citation type="submission" date="2022-05" db="EMBL/GenBank/DDBJ databases">
        <authorList>
            <person name="Okamura Y."/>
        </authorList>
    </citation>
    <scope>NUCLEOTIDE SEQUENCE</scope>
</reference>
<feature type="domain" description="PiggyBac transposable element-derived protein" evidence="1">
    <location>
        <begin position="7"/>
        <end position="102"/>
    </location>
</feature>
<dbReference type="PANTHER" id="PTHR46599:SF3">
    <property type="entry name" value="PIGGYBAC TRANSPOSABLE ELEMENT-DERIVED PROTEIN 4"/>
    <property type="match status" value="1"/>
</dbReference>
<dbReference type="Proteomes" id="UP001152562">
    <property type="component" value="Unassembled WGS sequence"/>
</dbReference>
<name>A0A9P0TFN2_PIEBR</name>
<dbReference type="EMBL" id="CALOZG010000005">
    <property type="protein sequence ID" value="CAH4028306.1"/>
    <property type="molecule type" value="Genomic_DNA"/>
</dbReference>
<comment type="caution">
    <text evidence="2">The sequence shown here is derived from an EMBL/GenBank/DDBJ whole genome shotgun (WGS) entry which is preliminary data.</text>
</comment>
<proteinExistence type="predicted"/>
<accession>A0A9P0TFN2</accession>